<protein>
    <submittedName>
        <fullName evidence="5">Tubulin polyglutamylase TTLL4-like</fullName>
    </submittedName>
</protein>
<dbReference type="GO" id="GO:0036064">
    <property type="term" value="C:ciliary basal body"/>
    <property type="evidence" value="ECO:0007669"/>
    <property type="project" value="TreeGrafter"/>
</dbReference>
<dbReference type="InterPro" id="IPR004344">
    <property type="entry name" value="TTL/TTLL_fam"/>
</dbReference>
<dbReference type="SUPFAM" id="SSF56059">
    <property type="entry name" value="Glutathione synthetase ATP-binding domain-like"/>
    <property type="match status" value="1"/>
</dbReference>
<dbReference type="AlphaFoldDB" id="A0A1S3HF37"/>
<evidence type="ECO:0000256" key="2">
    <source>
        <dbReference type="ARBA" id="ARBA00022741"/>
    </source>
</evidence>
<evidence type="ECO:0000313" key="5">
    <source>
        <dbReference type="RefSeq" id="XP_013384645.1"/>
    </source>
</evidence>
<evidence type="ECO:0000256" key="3">
    <source>
        <dbReference type="ARBA" id="ARBA00022840"/>
    </source>
</evidence>
<name>A0A1S3HF37_LINAN</name>
<reference evidence="5" key="1">
    <citation type="submission" date="2025-08" db="UniProtKB">
        <authorList>
            <consortium name="RefSeq"/>
        </authorList>
    </citation>
    <scope>IDENTIFICATION</scope>
    <source>
        <tissue evidence="5">Gonads</tissue>
    </source>
</reference>
<dbReference type="PANTHER" id="PTHR12241">
    <property type="entry name" value="TUBULIN POLYGLUTAMYLASE"/>
    <property type="match status" value="1"/>
</dbReference>
<dbReference type="GO" id="GO:0005524">
    <property type="term" value="F:ATP binding"/>
    <property type="evidence" value="ECO:0007669"/>
    <property type="project" value="UniProtKB-KW"/>
</dbReference>
<gene>
    <name evidence="5" type="primary">LOC106154734</name>
</gene>
<evidence type="ECO:0000256" key="1">
    <source>
        <dbReference type="ARBA" id="ARBA00022598"/>
    </source>
</evidence>
<dbReference type="RefSeq" id="XP_013384645.1">
    <property type="nucleotide sequence ID" value="XM_013529191.1"/>
</dbReference>
<sequence>MYTFNHIPGSHHLGCKNLLAWGLARQRQKYGEEEYGFYPESYIFPGDKQAFRKAWDATPEGDMWILKPACLSGGEGVSILTDLEEIPQEAVVQRYLPNPLLIEGAKMDLRIYVLVGSIDPLRIYIFPEGEVRIAMEKYSMDKFEKRDIHLTNLAVNRMNANFTPDKINKLRPPLAFFWKHVKEHYGVERQPIWDKIKDIVIKSIISGEEFMQAGTTSYVKNRHSVFELFGYDFFIDDNLEPWLMEVNVLPRITKEGLKEVHHPLLVDMFNLVGLQIPDDDGDKPQGESEEIVPKHLVMDSRLWTQPLTDEEKEKQEKFIEMKDEIQQQAILDELTPGDVRILINSLDENNRKGGFERIYPTSDTKKYHKFFKEPRYYNLLLHHWLQRYQHKKKEGIKVLESYCQQGKHLKL</sequence>
<keyword evidence="4" id="KW-1185">Reference proteome</keyword>
<organism evidence="4 5">
    <name type="scientific">Lingula anatina</name>
    <name type="common">Brachiopod</name>
    <name type="synonym">Lingula unguis</name>
    <dbReference type="NCBI Taxonomy" id="7574"/>
    <lineage>
        <taxon>Eukaryota</taxon>
        <taxon>Metazoa</taxon>
        <taxon>Spiralia</taxon>
        <taxon>Lophotrochozoa</taxon>
        <taxon>Brachiopoda</taxon>
        <taxon>Linguliformea</taxon>
        <taxon>Lingulata</taxon>
        <taxon>Lingulida</taxon>
        <taxon>Linguloidea</taxon>
        <taxon>Lingulidae</taxon>
        <taxon>Lingula</taxon>
    </lineage>
</organism>
<keyword evidence="3" id="KW-0067">ATP-binding</keyword>
<keyword evidence="1" id="KW-0436">Ligase</keyword>
<dbReference type="InParanoid" id="A0A1S3HF37"/>
<dbReference type="GeneID" id="106154734"/>
<dbReference type="GO" id="GO:0015631">
    <property type="term" value="F:tubulin binding"/>
    <property type="evidence" value="ECO:0007669"/>
    <property type="project" value="TreeGrafter"/>
</dbReference>
<dbReference type="PROSITE" id="PS51221">
    <property type="entry name" value="TTL"/>
    <property type="match status" value="1"/>
</dbReference>
<dbReference type="PANTHER" id="PTHR12241:SF162">
    <property type="entry name" value="TUBULIN MONOGLUTAMYLASE TTLL4"/>
    <property type="match status" value="1"/>
</dbReference>
<dbReference type="Proteomes" id="UP000085678">
    <property type="component" value="Unplaced"/>
</dbReference>
<dbReference type="FunCoup" id="A0A1S3HF37">
    <property type="interactions" value="661"/>
</dbReference>
<dbReference type="GO" id="GO:0070740">
    <property type="term" value="F:tubulin-glutamic acid ligase activity"/>
    <property type="evidence" value="ECO:0007669"/>
    <property type="project" value="TreeGrafter"/>
</dbReference>
<evidence type="ECO:0000313" key="4">
    <source>
        <dbReference type="Proteomes" id="UP000085678"/>
    </source>
</evidence>
<dbReference type="Gene3D" id="3.30.470.20">
    <property type="entry name" value="ATP-grasp fold, B domain"/>
    <property type="match status" value="1"/>
</dbReference>
<dbReference type="Pfam" id="PF03133">
    <property type="entry name" value="TTL"/>
    <property type="match status" value="1"/>
</dbReference>
<dbReference type="GO" id="GO:0000226">
    <property type="term" value="P:microtubule cytoskeleton organization"/>
    <property type="evidence" value="ECO:0007669"/>
    <property type="project" value="TreeGrafter"/>
</dbReference>
<dbReference type="OrthoDB" id="202825at2759"/>
<keyword evidence="2" id="KW-0547">Nucleotide-binding</keyword>
<accession>A0A1S3HF37</accession>
<proteinExistence type="predicted"/>
<dbReference type="KEGG" id="lak:106154734"/>